<dbReference type="NCBIfam" id="TIGR00756">
    <property type="entry name" value="PPR"/>
    <property type="match status" value="3"/>
</dbReference>
<evidence type="ECO:0000256" key="3">
    <source>
        <dbReference type="ARBA" id="ARBA00022946"/>
    </source>
</evidence>
<comment type="similarity">
    <text evidence="1">Belongs to the PPR family. P subfamily.</text>
</comment>
<keyword evidence="6" id="KW-1185">Reference proteome</keyword>
<feature type="repeat" description="PPR" evidence="4">
    <location>
        <begin position="89"/>
        <end position="119"/>
    </location>
</feature>
<evidence type="ECO:0000256" key="1">
    <source>
        <dbReference type="ARBA" id="ARBA00007626"/>
    </source>
</evidence>
<organism evidence="5 6">
    <name type="scientific">Eragrostis curvula</name>
    <name type="common">weeping love grass</name>
    <dbReference type="NCBI Taxonomy" id="38414"/>
    <lineage>
        <taxon>Eukaryota</taxon>
        <taxon>Viridiplantae</taxon>
        <taxon>Streptophyta</taxon>
        <taxon>Embryophyta</taxon>
        <taxon>Tracheophyta</taxon>
        <taxon>Spermatophyta</taxon>
        <taxon>Magnoliopsida</taxon>
        <taxon>Liliopsida</taxon>
        <taxon>Poales</taxon>
        <taxon>Poaceae</taxon>
        <taxon>PACMAD clade</taxon>
        <taxon>Chloridoideae</taxon>
        <taxon>Eragrostideae</taxon>
        <taxon>Eragrostidinae</taxon>
        <taxon>Eragrostis</taxon>
    </lineage>
</organism>
<keyword evidence="2" id="KW-0677">Repeat</keyword>
<feature type="repeat" description="PPR" evidence="4">
    <location>
        <begin position="19"/>
        <end position="53"/>
    </location>
</feature>
<feature type="repeat" description="PPR" evidence="4">
    <location>
        <begin position="54"/>
        <end position="88"/>
    </location>
</feature>
<dbReference type="InterPro" id="IPR002885">
    <property type="entry name" value="PPR_rpt"/>
</dbReference>
<dbReference type="AlphaFoldDB" id="A0A5J9URQ5"/>
<dbReference type="InterPro" id="IPR011990">
    <property type="entry name" value="TPR-like_helical_dom_sf"/>
</dbReference>
<keyword evidence="3" id="KW-0809">Transit peptide</keyword>
<dbReference type="PANTHER" id="PTHR46128">
    <property type="entry name" value="MITOCHONDRIAL GROUP I INTRON SPLICING FACTOR CCM1"/>
    <property type="match status" value="1"/>
</dbReference>
<evidence type="ECO:0000256" key="4">
    <source>
        <dbReference type="PROSITE-ProRule" id="PRU00708"/>
    </source>
</evidence>
<reference evidence="5 6" key="1">
    <citation type="journal article" date="2019" name="Sci. Rep.">
        <title>A high-quality genome of Eragrostis curvula grass provides insights into Poaceae evolution and supports new strategies to enhance forage quality.</title>
        <authorList>
            <person name="Carballo J."/>
            <person name="Santos B.A.C.M."/>
            <person name="Zappacosta D."/>
            <person name="Garbus I."/>
            <person name="Selva J.P."/>
            <person name="Gallo C.A."/>
            <person name="Diaz A."/>
            <person name="Albertini E."/>
            <person name="Caccamo M."/>
            <person name="Echenique V."/>
        </authorList>
    </citation>
    <scope>NUCLEOTIDE SEQUENCE [LARGE SCALE GENOMIC DNA]</scope>
    <source>
        <strain evidence="6">cv. Victoria</strain>
        <tissue evidence="5">Leaf</tissue>
    </source>
</reference>
<dbReference type="InterPro" id="IPR050872">
    <property type="entry name" value="PPR_P_subfamily"/>
</dbReference>
<evidence type="ECO:0000256" key="2">
    <source>
        <dbReference type="ARBA" id="ARBA00022737"/>
    </source>
</evidence>
<evidence type="ECO:0008006" key="7">
    <source>
        <dbReference type="Google" id="ProtNLM"/>
    </source>
</evidence>
<dbReference type="PROSITE" id="PS51375">
    <property type="entry name" value="PPR"/>
    <property type="match status" value="4"/>
</dbReference>
<name>A0A5J9URQ5_9POAL</name>
<evidence type="ECO:0000313" key="5">
    <source>
        <dbReference type="EMBL" id="TVU26492.1"/>
    </source>
</evidence>
<gene>
    <name evidence="5" type="ORF">EJB05_29042</name>
</gene>
<dbReference type="OrthoDB" id="185373at2759"/>
<dbReference type="Gene3D" id="1.25.40.10">
    <property type="entry name" value="Tetratricopeptide repeat domain"/>
    <property type="match status" value="2"/>
</dbReference>
<dbReference type="PANTHER" id="PTHR46128:SF307">
    <property type="entry name" value="PENTACOTRIPEPTIDE-REPEAT REGION OF PRORP DOMAIN-CONTAINING PROTEIN"/>
    <property type="match status" value="1"/>
</dbReference>
<sequence length="202" mass="22866">MQEANAYCELLIQSGSRFDSACYNTLIHLRCQEGKLDDVFELLAMMEEGGLESDEYTFSILVNGLCKMGPIEAAEKQLWSMEMMGMQSNVVAYNCLMDALCKSHEVDEAIKLLHSMKLKDDFTYTSLVHGLCKVGRYHMASKFLRICLREGNNVLASAKRAVISGLRSAGFKNDLRKVCLISSMYERTDDGFQRWMMKHGIS</sequence>
<dbReference type="EMBL" id="RWGY01000013">
    <property type="protein sequence ID" value="TVU26492.1"/>
    <property type="molecule type" value="Genomic_DNA"/>
</dbReference>
<protein>
    <recommendedName>
        <fullName evidence="7">Pentacotripeptide-repeat region of PRORP domain-containing protein</fullName>
    </recommendedName>
</protein>
<proteinExistence type="inferred from homology"/>
<comment type="caution">
    <text evidence="5">The sequence shown here is derived from an EMBL/GenBank/DDBJ whole genome shotgun (WGS) entry which is preliminary data.</text>
</comment>
<dbReference type="Pfam" id="PF13041">
    <property type="entry name" value="PPR_2"/>
    <property type="match status" value="2"/>
</dbReference>
<feature type="repeat" description="PPR" evidence="4">
    <location>
        <begin position="120"/>
        <end position="154"/>
    </location>
</feature>
<dbReference type="Proteomes" id="UP000324897">
    <property type="component" value="Chromosome 2"/>
</dbReference>
<accession>A0A5J9URQ5</accession>
<dbReference type="Gramene" id="TVU26492">
    <property type="protein sequence ID" value="TVU26492"/>
    <property type="gene ID" value="EJB05_29042"/>
</dbReference>
<evidence type="ECO:0000313" key="6">
    <source>
        <dbReference type="Proteomes" id="UP000324897"/>
    </source>
</evidence>
<feature type="non-terminal residue" evidence="5">
    <location>
        <position position="1"/>
    </location>
</feature>